<keyword evidence="3 8" id="KW-0548">Nucleotidyltransferase</keyword>
<dbReference type="InterPro" id="IPR004805">
    <property type="entry name" value="DnaE2/DnaE/PolC"/>
</dbReference>
<proteinExistence type="predicted"/>
<dbReference type="PANTHER" id="PTHR32294:SF0">
    <property type="entry name" value="DNA POLYMERASE III SUBUNIT ALPHA"/>
    <property type="match status" value="1"/>
</dbReference>
<organism evidence="8 9">
    <name type="scientific">Megamonas hypermegale</name>
    <dbReference type="NCBI Taxonomy" id="158847"/>
    <lineage>
        <taxon>Bacteria</taxon>
        <taxon>Bacillati</taxon>
        <taxon>Bacillota</taxon>
        <taxon>Negativicutes</taxon>
        <taxon>Selenomonadales</taxon>
        <taxon>Selenomonadaceae</taxon>
        <taxon>Megamonas</taxon>
    </lineage>
</organism>
<dbReference type="InterPro" id="IPR016195">
    <property type="entry name" value="Pol/histidinol_Pase-like"/>
</dbReference>
<evidence type="ECO:0000256" key="2">
    <source>
        <dbReference type="ARBA" id="ARBA00022679"/>
    </source>
</evidence>
<dbReference type="NCBIfam" id="TIGR00594">
    <property type="entry name" value="polc"/>
    <property type="match status" value="1"/>
</dbReference>
<dbReference type="PANTHER" id="PTHR32294">
    <property type="entry name" value="DNA POLYMERASE III SUBUNIT ALPHA"/>
    <property type="match status" value="1"/>
</dbReference>
<dbReference type="Proteomes" id="UP000255234">
    <property type="component" value="Unassembled WGS sequence"/>
</dbReference>
<evidence type="ECO:0000256" key="1">
    <source>
        <dbReference type="ARBA" id="ARBA00012417"/>
    </source>
</evidence>
<dbReference type="InterPro" id="IPR011708">
    <property type="entry name" value="DNA_pol3_alpha_NTPase_dom"/>
</dbReference>
<dbReference type="Gene3D" id="3.20.20.140">
    <property type="entry name" value="Metal-dependent hydrolases"/>
    <property type="match status" value="1"/>
</dbReference>
<dbReference type="InterPro" id="IPR004013">
    <property type="entry name" value="PHP_dom"/>
</dbReference>
<gene>
    <name evidence="8" type="primary">dnaE_3</name>
    <name evidence="8" type="ORF">NCTC10571_01265</name>
</gene>
<dbReference type="Pfam" id="PF02811">
    <property type="entry name" value="PHP"/>
    <property type="match status" value="1"/>
</dbReference>
<dbReference type="InterPro" id="IPR003141">
    <property type="entry name" value="Pol/His_phosphatase_N"/>
</dbReference>
<evidence type="ECO:0000313" key="9">
    <source>
        <dbReference type="Proteomes" id="UP000255234"/>
    </source>
</evidence>
<evidence type="ECO:0000256" key="3">
    <source>
        <dbReference type="ARBA" id="ARBA00022695"/>
    </source>
</evidence>
<keyword evidence="4" id="KW-0235">DNA replication</keyword>
<dbReference type="InterPro" id="IPR040982">
    <property type="entry name" value="DNA_pol3_finger"/>
</dbReference>
<dbReference type="RefSeq" id="WP_115151488.1">
    <property type="nucleotide sequence ID" value="NZ_UGPP01000001.1"/>
</dbReference>
<evidence type="ECO:0000256" key="6">
    <source>
        <dbReference type="ARBA" id="ARBA00049244"/>
    </source>
</evidence>
<protein>
    <recommendedName>
        <fullName evidence="1">DNA-directed DNA polymerase</fullName>
        <ecNumber evidence="1">2.7.7.7</ecNumber>
    </recommendedName>
</protein>
<comment type="catalytic activity">
    <reaction evidence="6">
        <text>DNA(n) + a 2'-deoxyribonucleoside 5'-triphosphate = DNA(n+1) + diphosphate</text>
        <dbReference type="Rhea" id="RHEA:22508"/>
        <dbReference type="Rhea" id="RHEA-COMP:17339"/>
        <dbReference type="Rhea" id="RHEA-COMP:17340"/>
        <dbReference type="ChEBI" id="CHEBI:33019"/>
        <dbReference type="ChEBI" id="CHEBI:61560"/>
        <dbReference type="ChEBI" id="CHEBI:173112"/>
        <dbReference type="EC" id="2.7.7.7"/>
    </reaction>
</comment>
<dbReference type="Pfam" id="PF07733">
    <property type="entry name" value="DNA_pol3_alpha"/>
    <property type="match status" value="1"/>
</dbReference>
<name>A0A378NRU4_9FIRM</name>
<dbReference type="Pfam" id="PF14579">
    <property type="entry name" value="HHH_6"/>
    <property type="match status" value="1"/>
</dbReference>
<keyword evidence="5" id="KW-0239">DNA-directed DNA polymerase</keyword>
<evidence type="ECO:0000256" key="4">
    <source>
        <dbReference type="ARBA" id="ARBA00022705"/>
    </source>
</evidence>
<dbReference type="Gene3D" id="1.10.10.1600">
    <property type="entry name" value="Bacterial DNA polymerase III alpha subunit, thumb domain"/>
    <property type="match status" value="1"/>
</dbReference>
<dbReference type="AlphaFoldDB" id="A0A378NRU4"/>
<evidence type="ECO:0000256" key="5">
    <source>
        <dbReference type="ARBA" id="ARBA00022932"/>
    </source>
</evidence>
<dbReference type="Gene3D" id="1.10.150.870">
    <property type="match status" value="1"/>
</dbReference>
<dbReference type="GO" id="GO:0008408">
    <property type="term" value="F:3'-5' exonuclease activity"/>
    <property type="evidence" value="ECO:0007669"/>
    <property type="project" value="InterPro"/>
</dbReference>
<dbReference type="EC" id="2.7.7.7" evidence="1"/>
<sequence length="1033" mass="118957">MLMLYYPHHVHVANGSVGDSILRIKDYVKKGKEYGLDSLTITDHGSLSAMFDFISECNQNNIKPIIGMEVYETEDISIKDKEHNTRYHLVLLAKTEEGISNLLMIHNIASTEGFYYKPRVDYNILKKYGKGIIALSACVAGRIPNAILHNDFKKAIQMIQQYKKIFDDFYLEIQPGEFDEQIIVNDALVKLSKLTNTELIVTNDIHYLNKEDSIAHNAHVLLGRKQETLFLENKMIYPDDCYWFMDRKNIFESFKRTKFVSDDIINEAIENTIKVSKKCSYKVDNNIYMPKYIEDNQDELLYNLCYKRLNNIIQNKTNPFIYVKRLEKELNVINNLGFSGYFLIVRDYINWAKKNDIAVGPGRGSAAGSLVSYLLGISKPDPIKYNLLFERFLDANRAAIPDIDVDFSPSKRDNMFKYIVNKYGYDHCALVGTFQIRKARKSIKDAGRLLGIEPKICNEISQNVPTVYYGDNDEKMIDLDIKTSLRVNKTLSDYEKQYPDLFKLAISIEDLPSSVGVHAAGAIISPISLTNKIPLIKPNKEGILATSLNLDGAEKSFVKFDFLGLSYIEIIHNTEKEIGTFFDFESDELLNDKKVWNMISSKHTTGIFQISSKVYKDRMFRLKPKTIQELAACLALIRGPCISTKLDEKYMRILEGKDKIEYICDEYNNPTEDTLGIPVFQEQIMNIFVNFGFDLSTGYKFIKAAAKKKIDKLKEYKEEFILKAKQKNISTVKAEKIFHILEKSGEYSFNRAHAVSYAFISYCSAYLKCHYPLYYMKNILSNAFVKVKNDKNKELYKDILEECRFLGIKFLPPDINKSDWEFSVEDNKIRIGLCAIKGLGEKAFNHLKELRPFKDFDDLLERTEAKSFNKNCINVSIFSGILDSLLKDDETRLDLFYKKNSDIGYAKIAGKELSINYLMDPNNYEAIEKLLLGENFIYSISNNLESINWLSMKEKQTFKIDNVFIQKVTKPKLDKNGTLLLTTGNGTISCKIMNNTYKRNSKIINGIRKNKMYKIIAIKNNNDCYLQEIEKCA</sequence>
<dbReference type="InterPro" id="IPR041931">
    <property type="entry name" value="DNA_pol3_alpha_thumb_dom"/>
</dbReference>
<evidence type="ECO:0000313" key="8">
    <source>
        <dbReference type="EMBL" id="STY71113.1"/>
    </source>
</evidence>
<dbReference type="SUPFAM" id="SSF89550">
    <property type="entry name" value="PHP domain-like"/>
    <property type="match status" value="1"/>
</dbReference>
<reference evidence="8 9" key="1">
    <citation type="submission" date="2018-06" db="EMBL/GenBank/DDBJ databases">
        <authorList>
            <consortium name="Pathogen Informatics"/>
            <person name="Doyle S."/>
        </authorList>
    </citation>
    <scope>NUCLEOTIDE SEQUENCE [LARGE SCALE GENOMIC DNA]</scope>
    <source>
        <strain evidence="8 9">NCTC10571</strain>
    </source>
</reference>
<dbReference type="GO" id="GO:0003887">
    <property type="term" value="F:DNA-directed DNA polymerase activity"/>
    <property type="evidence" value="ECO:0007669"/>
    <property type="project" value="UniProtKB-KW"/>
</dbReference>
<keyword evidence="2 8" id="KW-0808">Transferase</keyword>
<accession>A0A378NRU4</accession>
<dbReference type="EMBL" id="UGPP01000001">
    <property type="protein sequence ID" value="STY71113.1"/>
    <property type="molecule type" value="Genomic_DNA"/>
</dbReference>
<evidence type="ECO:0000259" key="7">
    <source>
        <dbReference type="SMART" id="SM00481"/>
    </source>
</evidence>
<dbReference type="Pfam" id="PF17657">
    <property type="entry name" value="DNA_pol3_finger"/>
    <property type="match status" value="1"/>
</dbReference>
<feature type="domain" description="Polymerase/histidinol phosphatase N-terminal" evidence="7">
    <location>
        <begin position="6"/>
        <end position="74"/>
    </location>
</feature>
<dbReference type="GO" id="GO:0006260">
    <property type="term" value="P:DNA replication"/>
    <property type="evidence" value="ECO:0007669"/>
    <property type="project" value="UniProtKB-KW"/>
</dbReference>
<dbReference type="SMART" id="SM00481">
    <property type="entry name" value="POLIIIAc"/>
    <property type="match status" value="1"/>
</dbReference>
<dbReference type="InterPro" id="IPR029460">
    <property type="entry name" value="DNAPol_HHH"/>
</dbReference>